<organism evidence="2 3">
    <name type="scientific">Colocasia esculenta</name>
    <name type="common">Wild taro</name>
    <name type="synonym">Arum esculentum</name>
    <dbReference type="NCBI Taxonomy" id="4460"/>
    <lineage>
        <taxon>Eukaryota</taxon>
        <taxon>Viridiplantae</taxon>
        <taxon>Streptophyta</taxon>
        <taxon>Embryophyta</taxon>
        <taxon>Tracheophyta</taxon>
        <taxon>Spermatophyta</taxon>
        <taxon>Magnoliopsida</taxon>
        <taxon>Liliopsida</taxon>
        <taxon>Araceae</taxon>
        <taxon>Aroideae</taxon>
        <taxon>Colocasieae</taxon>
        <taxon>Colocasia</taxon>
    </lineage>
</organism>
<comment type="caution">
    <text evidence="2">The sequence shown here is derived from an EMBL/GenBank/DDBJ whole genome shotgun (WGS) entry which is preliminary data.</text>
</comment>
<reference evidence="2" key="1">
    <citation type="submission" date="2017-07" db="EMBL/GenBank/DDBJ databases">
        <title>Taro Niue Genome Assembly and Annotation.</title>
        <authorList>
            <person name="Atibalentja N."/>
            <person name="Keating K."/>
            <person name="Fields C.J."/>
        </authorList>
    </citation>
    <scope>NUCLEOTIDE SEQUENCE</scope>
    <source>
        <strain evidence="2">Niue_2</strain>
        <tissue evidence="2">Leaf</tissue>
    </source>
</reference>
<dbReference type="EMBL" id="NMUH01001731">
    <property type="protein sequence ID" value="MQL94932.1"/>
    <property type="molecule type" value="Genomic_DNA"/>
</dbReference>
<evidence type="ECO:0000313" key="2">
    <source>
        <dbReference type="EMBL" id="MQL94932.1"/>
    </source>
</evidence>
<proteinExistence type="predicted"/>
<feature type="non-terminal residue" evidence="2">
    <location>
        <position position="1"/>
    </location>
</feature>
<sequence length="187" mass="19469">YVDINSNPSGPHPSRQPFSLLLHSLLSPPYPATAHRIVTAGLPPPLAPSFSGCLPPPPALASTNGSQAVGHPQMVANPLSFALSLTLALGGGDILRHRRGRSCSGFAALSLSLAPCASVLEAFLYLSHGRMLWMISCVGGFGSNPQTYKINGTANINAIRVAAENENPVEGGPSMGMEGGREEATRF</sequence>
<evidence type="ECO:0000256" key="1">
    <source>
        <dbReference type="SAM" id="MobiDB-lite"/>
    </source>
</evidence>
<protein>
    <submittedName>
        <fullName evidence="2">Uncharacterized protein</fullName>
    </submittedName>
</protein>
<feature type="non-terminal residue" evidence="2">
    <location>
        <position position="187"/>
    </location>
</feature>
<dbReference type="Proteomes" id="UP000652761">
    <property type="component" value="Unassembled WGS sequence"/>
</dbReference>
<evidence type="ECO:0000313" key="3">
    <source>
        <dbReference type="Proteomes" id="UP000652761"/>
    </source>
</evidence>
<gene>
    <name evidence="2" type="ORF">Taro_027597</name>
</gene>
<keyword evidence="3" id="KW-1185">Reference proteome</keyword>
<accession>A0A843V942</accession>
<feature type="region of interest" description="Disordered" evidence="1">
    <location>
        <begin position="167"/>
        <end position="187"/>
    </location>
</feature>
<dbReference type="AlphaFoldDB" id="A0A843V942"/>
<name>A0A843V942_COLES</name>